<dbReference type="Pfam" id="PF01757">
    <property type="entry name" value="Acyl_transf_3"/>
    <property type="match status" value="1"/>
</dbReference>
<keyword evidence="6" id="KW-1185">Reference proteome</keyword>
<dbReference type="InterPro" id="IPR043968">
    <property type="entry name" value="SGNH"/>
</dbReference>
<keyword evidence="2" id="KW-0812">Transmembrane</keyword>
<evidence type="ECO:0000259" key="4">
    <source>
        <dbReference type="Pfam" id="PF19040"/>
    </source>
</evidence>
<dbReference type="EMBL" id="BAAARN010000001">
    <property type="protein sequence ID" value="GAA2734073.1"/>
    <property type="molecule type" value="Genomic_DNA"/>
</dbReference>
<feature type="region of interest" description="Disordered" evidence="1">
    <location>
        <begin position="1"/>
        <end position="27"/>
    </location>
</feature>
<dbReference type="Proteomes" id="UP001501326">
    <property type="component" value="Unassembled WGS sequence"/>
</dbReference>
<feature type="transmembrane region" description="Helical" evidence="2">
    <location>
        <begin position="283"/>
        <end position="303"/>
    </location>
</feature>
<dbReference type="Pfam" id="PF19040">
    <property type="entry name" value="SGNH"/>
    <property type="match status" value="1"/>
</dbReference>
<feature type="transmembrane region" description="Helical" evidence="2">
    <location>
        <begin position="315"/>
        <end position="340"/>
    </location>
</feature>
<name>A0ABP6H1C4_9MICO</name>
<feature type="transmembrane region" description="Helical" evidence="2">
    <location>
        <begin position="386"/>
        <end position="406"/>
    </location>
</feature>
<evidence type="ECO:0000313" key="5">
    <source>
        <dbReference type="EMBL" id="GAA2734073.1"/>
    </source>
</evidence>
<gene>
    <name evidence="5" type="ORF">GCM10009867_13390</name>
</gene>
<dbReference type="PANTHER" id="PTHR23028">
    <property type="entry name" value="ACETYLTRANSFERASE"/>
    <property type="match status" value="1"/>
</dbReference>
<dbReference type="PANTHER" id="PTHR23028:SF53">
    <property type="entry name" value="ACYL_TRANSF_3 DOMAIN-CONTAINING PROTEIN"/>
    <property type="match status" value="1"/>
</dbReference>
<proteinExistence type="predicted"/>
<sequence>MTLATPRTTATTPDTTSTGGRIPATGSAIPRGYRPEVQGLRALAVLMVVTYHVWLGRVSGGIDVFLLLSAFLMSGSLVRRLESGERVWLPRHWLHVFQRLVPAAAVVVVATLVASWLVLPATRWRDLLVEAAASLGYAQNWLLARRSVDYYAADQGLASPLQHFWSLSLQGQVFVLWPLLLVALAVLSRRSGWPLRRLVALAFGAVFVVSFVYSVVTTRERQAFAYFDGGARLWEFALGTLLALAAARVALPLVARVVLGWAGIVGMLSCGLVLQVTQAFPGYLALWPTLSAAAVLVAGRTGHRFAVDRVLSSAALVRLGGTAYTLYLVHWPVLVLWLAASGRSRAGLVDGAAVVGSSLVLALLLSRFVEEPLRRLPRTQGPSWRSATVVGAFLLPAVAVCGFGLARLDADADRSTLVATGVAVAQYPGARAVEVRTGTAAGATTAQLPVEDRLPATTALRQEFVSLPQRCSGAWAAEAPLTCTVQEPPGTASRTVVVVGDSHAEQWLAALQPTARAQGWRLVALLKGGCSFGDAASREGECGAINAAATDYLLRHRPDLVVTVSTAAHRSTAAERLVGGYPAAVRALTGRGIPVVGLRDNPRWTFGVVGCVLEEGDSSPRCRAPVTRKLAAANPADALAGTDGFASIDLTDHICPEGVCPPSVGNVWVYLDDNHLTRTYAATLAPVLERRLRDSGVWP</sequence>
<comment type="caution">
    <text evidence="5">The sequence shown here is derived from an EMBL/GenBank/DDBJ whole genome shotgun (WGS) entry which is preliminary data.</text>
</comment>
<keyword evidence="2" id="KW-1133">Transmembrane helix</keyword>
<feature type="transmembrane region" description="Helical" evidence="2">
    <location>
        <begin position="346"/>
        <end position="365"/>
    </location>
</feature>
<feature type="domain" description="SGNH" evidence="4">
    <location>
        <begin position="481"/>
        <end position="689"/>
    </location>
</feature>
<keyword evidence="5" id="KW-0012">Acyltransferase</keyword>
<feature type="transmembrane region" description="Helical" evidence="2">
    <location>
        <begin position="258"/>
        <end position="277"/>
    </location>
</feature>
<reference evidence="6" key="1">
    <citation type="journal article" date="2019" name="Int. J. Syst. Evol. Microbiol.">
        <title>The Global Catalogue of Microorganisms (GCM) 10K type strain sequencing project: providing services to taxonomists for standard genome sequencing and annotation.</title>
        <authorList>
            <consortium name="The Broad Institute Genomics Platform"/>
            <consortium name="The Broad Institute Genome Sequencing Center for Infectious Disease"/>
            <person name="Wu L."/>
            <person name="Ma J."/>
        </authorList>
    </citation>
    <scope>NUCLEOTIDE SEQUENCE [LARGE SCALE GENOMIC DNA]</scope>
    <source>
        <strain evidence="6">JCM 16378</strain>
    </source>
</reference>
<keyword evidence="2" id="KW-0472">Membrane</keyword>
<feature type="domain" description="Acyltransferase 3" evidence="3">
    <location>
        <begin position="36"/>
        <end position="366"/>
    </location>
</feature>
<protein>
    <submittedName>
        <fullName evidence="5">Acyltransferase family protein</fullName>
    </submittedName>
</protein>
<organism evidence="5 6">
    <name type="scientific">Pedococcus aerophilus</name>
    <dbReference type="NCBI Taxonomy" id="436356"/>
    <lineage>
        <taxon>Bacteria</taxon>
        <taxon>Bacillati</taxon>
        <taxon>Actinomycetota</taxon>
        <taxon>Actinomycetes</taxon>
        <taxon>Micrococcales</taxon>
        <taxon>Intrasporangiaceae</taxon>
        <taxon>Pedococcus</taxon>
    </lineage>
</organism>
<evidence type="ECO:0000256" key="2">
    <source>
        <dbReference type="SAM" id="Phobius"/>
    </source>
</evidence>
<dbReference type="InterPro" id="IPR050879">
    <property type="entry name" value="Acyltransferase_3"/>
</dbReference>
<keyword evidence="5" id="KW-0808">Transferase</keyword>
<feature type="transmembrane region" description="Helical" evidence="2">
    <location>
        <begin position="198"/>
        <end position="216"/>
    </location>
</feature>
<accession>A0ABP6H1C4</accession>
<evidence type="ECO:0000256" key="1">
    <source>
        <dbReference type="SAM" id="MobiDB-lite"/>
    </source>
</evidence>
<evidence type="ECO:0000313" key="6">
    <source>
        <dbReference type="Proteomes" id="UP001501326"/>
    </source>
</evidence>
<feature type="transmembrane region" description="Helical" evidence="2">
    <location>
        <begin position="164"/>
        <end position="186"/>
    </location>
</feature>
<feature type="transmembrane region" description="Helical" evidence="2">
    <location>
        <begin position="61"/>
        <end position="79"/>
    </location>
</feature>
<feature type="transmembrane region" description="Helical" evidence="2">
    <location>
        <begin position="100"/>
        <end position="119"/>
    </location>
</feature>
<feature type="compositionally biased region" description="Low complexity" evidence="1">
    <location>
        <begin position="1"/>
        <end position="21"/>
    </location>
</feature>
<dbReference type="InterPro" id="IPR002656">
    <property type="entry name" value="Acyl_transf_3_dom"/>
</dbReference>
<dbReference type="GO" id="GO:0016746">
    <property type="term" value="F:acyltransferase activity"/>
    <property type="evidence" value="ECO:0007669"/>
    <property type="project" value="UniProtKB-KW"/>
</dbReference>
<feature type="transmembrane region" description="Helical" evidence="2">
    <location>
        <begin position="231"/>
        <end position="251"/>
    </location>
</feature>
<evidence type="ECO:0000259" key="3">
    <source>
        <dbReference type="Pfam" id="PF01757"/>
    </source>
</evidence>
<dbReference type="RefSeq" id="WP_344191452.1">
    <property type="nucleotide sequence ID" value="NZ_BAAARN010000001.1"/>
</dbReference>